<dbReference type="Gene3D" id="1.10.357.10">
    <property type="entry name" value="Tetracycline Repressor, domain 2"/>
    <property type="match status" value="1"/>
</dbReference>
<evidence type="ECO:0000259" key="3">
    <source>
        <dbReference type="PROSITE" id="PS50977"/>
    </source>
</evidence>
<dbReference type="RefSeq" id="WP_035452866.1">
    <property type="nucleotide sequence ID" value="NZ_AZGA01000005.1"/>
</dbReference>
<dbReference type="PANTHER" id="PTHR43479:SF11">
    <property type="entry name" value="ACREF_ENVCD OPERON REPRESSOR-RELATED"/>
    <property type="match status" value="1"/>
</dbReference>
<keyword evidence="5" id="KW-1185">Reference proteome</keyword>
<dbReference type="InterPro" id="IPR001647">
    <property type="entry name" value="HTH_TetR"/>
</dbReference>
<protein>
    <submittedName>
        <fullName evidence="4">Transcription regulator</fullName>
    </submittedName>
</protein>
<reference evidence="4 5" key="1">
    <citation type="journal article" date="2015" name="Genome Announc.">
        <title>Expanding the biotechnology potential of lactobacilli through comparative genomics of 213 strains and associated genera.</title>
        <authorList>
            <person name="Sun Z."/>
            <person name="Harris H.M."/>
            <person name="McCann A."/>
            <person name="Guo C."/>
            <person name="Argimon S."/>
            <person name="Zhang W."/>
            <person name="Yang X."/>
            <person name="Jeffery I.B."/>
            <person name="Cooney J.C."/>
            <person name="Kagawa T.F."/>
            <person name="Liu W."/>
            <person name="Song Y."/>
            <person name="Salvetti E."/>
            <person name="Wrobel A."/>
            <person name="Rasinkangas P."/>
            <person name="Parkhill J."/>
            <person name="Rea M.C."/>
            <person name="O'Sullivan O."/>
            <person name="Ritari J."/>
            <person name="Douillard F.P."/>
            <person name="Paul Ross R."/>
            <person name="Yang R."/>
            <person name="Briner A.E."/>
            <person name="Felis G.E."/>
            <person name="de Vos W.M."/>
            <person name="Barrangou R."/>
            <person name="Klaenhammer T.R."/>
            <person name="Caufield P.W."/>
            <person name="Cui Y."/>
            <person name="Zhang H."/>
            <person name="O'Toole P.W."/>
        </authorList>
    </citation>
    <scope>NUCLEOTIDE SEQUENCE [LARGE SCALE GENOMIC DNA]</scope>
    <source>
        <strain evidence="4 5">DSM 18527</strain>
    </source>
</reference>
<feature type="DNA-binding region" description="H-T-H motif" evidence="2">
    <location>
        <begin position="29"/>
        <end position="48"/>
    </location>
</feature>
<dbReference type="OrthoDB" id="9809994at2"/>
<evidence type="ECO:0000313" key="5">
    <source>
        <dbReference type="Proteomes" id="UP000051236"/>
    </source>
</evidence>
<accession>X0PS49</accession>
<evidence type="ECO:0000256" key="1">
    <source>
        <dbReference type="ARBA" id="ARBA00023125"/>
    </source>
</evidence>
<dbReference type="STRING" id="1423734.FC83_GL003001"/>
<dbReference type="PROSITE" id="PS50977">
    <property type="entry name" value="HTH_TETR_2"/>
    <property type="match status" value="1"/>
</dbReference>
<organism evidence="4 5">
    <name type="scientific">Agrilactobacillus composti DSM 18527 = JCM 14202</name>
    <dbReference type="NCBI Taxonomy" id="1423734"/>
    <lineage>
        <taxon>Bacteria</taxon>
        <taxon>Bacillati</taxon>
        <taxon>Bacillota</taxon>
        <taxon>Bacilli</taxon>
        <taxon>Lactobacillales</taxon>
        <taxon>Lactobacillaceae</taxon>
        <taxon>Agrilactobacillus</taxon>
    </lineage>
</organism>
<sequence length="195" mass="21957">MKKRDDDKIIKIQDAVATLILTEGITAVSTIRVAKKVGIAQSNVYLYFKNKAALIDSVFQREMVKIKSAANFQQISDTSLPLTQRIQIYIHTIYTYAVADPDSLTLIQQIKFLKGENTANLVGDLAVDNLVTNLLRAGIQQKILKDLPVNLVMALVFNVVYNHSLNLRRGVYLEKDYGFAQIYPLIWDAIRVTAK</sequence>
<dbReference type="Pfam" id="PF00440">
    <property type="entry name" value="TetR_N"/>
    <property type="match status" value="1"/>
</dbReference>
<dbReference type="PRINTS" id="PR00455">
    <property type="entry name" value="HTHTETR"/>
</dbReference>
<feature type="domain" description="HTH tetR-type" evidence="3">
    <location>
        <begin position="6"/>
        <end position="66"/>
    </location>
</feature>
<dbReference type="InterPro" id="IPR009057">
    <property type="entry name" value="Homeodomain-like_sf"/>
</dbReference>
<dbReference type="Proteomes" id="UP000051236">
    <property type="component" value="Unassembled WGS sequence"/>
</dbReference>
<keyword evidence="1 2" id="KW-0238">DNA-binding</keyword>
<dbReference type="PANTHER" id="PTHR43479">
    <property type="entry name" value="ACREF/ENVCD OPERON REPRESSOR-RELATED"/>
    <property type="match status" value="1"/>
</dbReference>
<dbReference type="InterPro" id="IPR050624">
    <property type="entry name" value="HTH-type_Tx_Regulator"/>
</dbReference>
<dbReference type="SUPFAM" id="SSF46689">
    <property type="entry name" value="Homeodomain-like"/>
    <property type="match status" value="1"/>
</dbReference>
<dbReference type="EMBL" id="AZGA01000005">
    <property type="protein sequence ID" value="KRM36250.1"/>
    <property type="molecule type" value="Genomic_DNA"/>
</dbReference>
<gene>
    <name evidence="4" type="ORF">FC83_GL003001</name>
</gene>
<proteinExistence type="predicted"/>
<name>X0PS49_9LACO</name>
<dbReference type="AlphaFoldDB" id="X0PS49"/>
<dbReference type="PATRIC" id="fig|1423734.3.peg.3053"/>
<comment type="caution">
    <text evidence="4">The sequence shown here is derived from an EMBL/GenBank/DDBJ whole genome shotgun (WGS) entry which is preliminary data.</text>
</comment>
<evidence type="ECO:0000313" key="4">
    <source>
        <dbReference type="EMBL" id="KRM36250.1"/>
    </source>
</evidence>
<dbReference type="GO" id="GO:0003677">
    <property type="term" value="F:DNA binding"/>
    <property type="evidence" value="ECO:0007669"/>
    <property type="project" value="UniProtKB-UniRule"/>
</dbReference>
<evidence type="ECO:0000256" key="2">
    <source>
        <dbReference type="PROSITE-ProRule" id="PRU00335"/>
    </source>
</evidence>
<dbReference type="eggNOG" id="COG1309">
    <property type="taxonomic scope" value="Bacteria"/>
</dbReference>